<dbReference type="InterPro" id="IPR015884">
    <property type="entry name" value="Malic_enzyme_CS"/>
</dbReference>
<gene>
    <name evidence="7" type="ORF">NECAME_14604</name>
</gene>
<evidence type="ECO:0000313" key="7">
    <source>
        <dbReference type="EMBL" id="ETN70705.1"/>
    </source>
</evidence>
<name>W2SM44_NECAM</name>
<dbReference type="GO" id="GO:0006108">
    <property type="term" value="P:malate metabolic process"/>
    <property type="evidence" value="ECO:0007669"/>
    <property type="project" value="TreeGrafter"/>
</dbReference>
<keyword evidence="3 4" id="KW-0479">Metal-binding</keyword>
<comment type="cofactor">
    <cofactor evidence="1">
        <name>Mn(2+)</name>
        <dbReference type="ChEBI" id="CHEBI:29035"/>
    </cofactor>
</comment>
<dbReference type="OMA" id="NDACANI"/>
<dbReference type="Pfam" id="PF00390">
    <property type="entry name" value="malic"/>
    <property type="match status" value="1"/>
</dbReference>
<dbReference type="GO" id="GO:0046872">
    <property type="term" value="F:metal ion binding"/>
    <property type="evidence" value="ECO:0007669"/>
    <property type="project" value="UniProtKB-KW"/>
</dbReference>
<dbReference type="InterPro" id="IPR037062">
    <property type="entry name" value="Malic_N_dom_sf"/>
</dbReference>
<reference evidence="8" key="1">
    <citation type="journal article" date="2014" name="Nat. Genet.">
        <title>Genome of the human hookworm Necator americanus.</title>
        <authorList>
            <person name="Tang Y.T."/>
            <person name="Gao X."/>
            <person name="Rosa B.A."/>
            <person name="Abubucker S."/>
            <person name="Hallsworth-Pepin K."/>
            <person name="Martin J."/>
            <person name="Tyagi R."/>
            <person name="Heizer E."/>
            <person name="Zhang X."/>
            <person name="Bhonagiri-Palsikar V."/>
            <person name="Minx P."/>
            <person name="Warren W.C."/>
            <person name="Wang Q."/>
            <person name="Zhan B."/>
            <person name="Hotez P.J."/>
            <person name="Sternberg P.W."/>
            <person name="Dougall A."/>
            <person name="Gaze S.T."/>
            <person name="Mulvenna J."/>
            <person name="Sotillo J."/>
            <person name="Ranganathan S."/>
            <person name="Rabelo E.M."/>
            <person name="Wilson R.K."/>
            <person name="Felgner P.L."/>
            <person name="Bethony J."/>
            <person name="Hawdon J.M."/>
            <person name="Gasser R.B."/>
            <person name="Loukas A."/>
            <person name="Mitreva M."/>
        </authorList>
    </citation>
    <scope>NUCLEOTIDE SEQUENCE [LARGE SCALE GENOMIC DNA]</scope>
</reference>
<dbReference type="SUPFAM" id="SSF51735">
    <property type="entry name" value="NAD(P)-binding Rossmann-fold domains"/>
    <property type="match status" value="2"/>
</dbReference>
<dbReference type="PRINTS" id="PR00072">
    <property type="entry name" value="MALOXRDTASE"/>
</dbReference>
<dbReference type="NCBIfam" id="NF010052">
    <property type="entry name" value="PRK13529.1"/>
    <property type="match status" value="1"/>
</dbReference>
<dbReference type="CDD" id="cd05312">
    <property type="entry name" value="NAD_bind_1_malic_enz"/>
    <property type="match status" value="1"/>
</dbReference>
<dbReference type="Pfam" id="PF03949">
    <property type="entry name" value="Malic_M"/>
    <property type="match status" value="2"/>
</dbReference>
<dbReference type="Gene3D" id="1.20.1370.30">
    <property type="match status" value="1"/>
</dbReference>
<dbReference type="EMBL" id="KI668906">
    <property type="protein sequence ID" value="ETN70705.1"/>
    <property type="molecule type" value="Genomic_DNA"/>
</dbReference>
<evidence type="ECO:0000256" key="3">
    <source>
        <dbReference type="ARBA" id="ARBA00022723"/>
    </source>
</evidence>
<feature type="domain" description="Malic enzyme NAD-binding" evidence="5">
    <location>
        <begin position="620"/>
        <end position="861"/>
    </location>
</feature>
<dbReference type="InterPro" id="IPR012302">
    <property type="entry name" value="Malic_NAD-bd"/>
</dbReference>
<keyword evidence="8" id="KW-1185">Reference proteome</keyword>
<dbReference type="PANTHER" id="PTHR23406:SF90">
    <property type="entry name" value="MALIC ENZYME-RELATED"/>
    <property type="match status" value="1"/>
</dbReference>
<dbReference type="SUPFAM" id="SSF53223">
    <property type="entry name" value="Aminoacid dehydrogenase-like, N-terminal domain"/>
    <property type="match status" value="2"/>
</dbReference>
<proteinExistence type="inferred from homology"/>
<organism evidence="7 8">
    <name type="scientific">Necator americanus</name>
    <name type="common">Human hookworm</name>
    <dbReference type="NCBI Taxonomy" id="51031"/>
    <lineage>
        <taxon>Eukaryota</taxon>
        <taxon>Metazoa</taxon>
        <taxon>Ecdysozoa</taxon>
        <taxon>Nematoda</taxon>
        <taxon>Chromadorea</taxon>
        <taxon>Rhabditida</taxon>
        <taxon>Rhabditina</taxon>
        <taxon>Rhabditomorpha</taxon>
        <taxon>Strongyloidea</taxon>
        <taxon>Ancylostomatidae</taxon>
        <taxon>Bunostominae</taxon>
        <taxon>Necator</taxon>
    </lineage>
</organism>
<dbReference type="InterPro" id="IPR012301">
    <property type="entry name" value="Malic_N_dom"/>
</dbReference>
<evidence type="ECO:0000256" key="4">
    <source>
        <dbReference type="RuleBase" id="RU003426"/>
    </source>
</evidence>
<dbReference type="STRING" id="51031.W2SM44"/>
<dbReference type="InterPro" id="IPR036291">
    <property type="entry name" value="NAD(P)-bd_dom_sf"/>
</dbReference>
<dbReference type="InterPro" id="IPR001891">
    <property type="entry name" value="Malic_OxRdtase"/>
</dbReference>
<dbReference type="InterPro" id="IPR046346">
    <property type="entry name" value="Aminoacid_DH-like_N_sf"/>
</dbReference>
<evidence type="ECO:0000259" key="5">
    <source>
        <dbReference type="SMART" id="SM00919"/>
    </source>
</evidence>
<dbReference type="OrthoDB" id="5365701at2759"/>
<dbReference type="SMART" id="SM01274">
    <property type="entry name" value="malic"/>
    <property type="match status" value="2"/>
</dbReference>
<evidence type="ECO:0000259" key="6">
    <source>
        <dbReference type="SMART" id="SM01274"/>
    </source>
</evidence>
<accession>W2SM44</accession>
<feature type="non-terminal residue" evidence="7">
    <location>
        <position position="1"/>
    </location>
</feature>
<evidence type="ECO:0000313" key="8">
    <source>
        <dbReference type="Proteomes" id="UP000053676"/>
    </source>
</evidence>
<dbReference type="GO" id="GO:0004473">
    <property type="term" value="F:malate dehydrogenase (decarboxylating) (NADP+) activity"/>
    <property type="evidence" value="ECO:0007669"/>
    <property type="project" value="TreeGrafter"/>
</dbReference>
<protein>
    <recommendedName>
        <fullName evidence="4">Malic enzyme</fullName>
    </recommendedName>
</protein>
<feature type="domain" description="Malic enzyme N-terminal" evidence="6">
    <location>
        <begin position="519"/>
        <end position="667"/>
    </location>
</feature>
<dbReference type="Gene3D" id="3.40.50.10380">
    <property type="entry name" value="Malic enzyme, N-terminal domain"/>
    <property type="match status" value="1"/>
</dbReference>
<dbReference type="Gene3D" id="3.40.50.720">
    <property type="entry name" value="NAD(P)-binding Rossmann-like Domain"/>
    <property type="match status" value="3"/>
</dbReference>
<dbReference type="KEGG" id="nai:NECAME_14604"/>
<dbReference type="Proteomes" id="UP000053676">
    <property type="component" value="Unassembled WGS sequence"/>
</dbReference>
<comment type="similarity">
    <text evidence="2 4">Belongs to the malic enzymes family.</text>
</comment>
<feature type="domain" description="Malic enzyme N-terminal" evidence="6">
    <location>
        <begin position="1"/>
        <end position="114"/>
    </location>
</feature>
<dbReference type="AlphaFoldDB" id="W2SM44"/>
<dbReference type="PROSITE" id="PS00331">
    <property type="entry name" value="MALIC_ENZYMES"/>
    <property type="match status" value="1"/>
</dbReference>
<sequence>AIVVTDGERILGLGDLGAYGIGIPVGKLALYVALAGLFPEWCLPVLIDVGTDNQSLLNDPFYTGLRRNRVRGPEYDALIDNFMKACTKRFGRDTLIQFEDFGNQNAYRLLDRYKNEYCMFNDDIQGTASVVVAGLLATTRITKKKLSQQKLVFLGAGGAATGVAEMCVRQMVDEGLSENDACANIYMMDIDGLITKSRSANLSDRHLRFAKDLPDTKNLLEVVRTVKPGGLIGASTVAGAFTSEIIEEMAQINPRPIIFALSNPTSKAECTAEAAYRLTNKRLKLQRVANSVTEKSLNTYSRLYPRLKSIRELSIQIAIEVGEYLYSHNLATLHPKPEDMELFIRQHVYSVEYQDLINKTYDWPAKDSKHGFPVPVLRRSSMDEEYVCLSQCHEVAQETDDILNSPVPSAEQKGLLSEEVYNMKDSKIKALYKWYRPEIVTPGKRSFDLLRTPKFNKVNIISYNKKGMAFSLYERQFLGLHGLLPPTFMTLEQQAYRVMSHLRQQPNDLAKYIQLDSLQDTNEKLFYRVICDNVKELMRIVYTPTVGLACQKFGFIYRNPKGLYITIHDNSVSKIYQILSNWPNKDIQAIVVTDGERILGLGDLGAYGMGIPVGKLALYVALAGVHPEHCLPILLDVGTNNNANTGVAEMCIRQMVEEGISEEEACQNIFMFDIDGLITKSRMDSLLPRHRRFAKDLPDTKDLYEVVKMVKPHALIGASTKGGAFTQEIITEMAQNNERPIIFALSNPTKNSECTAEQAFKLTNGKVLFASGSPFENVEVDGKIYKPGQGNNSYIFPGVALGAVLFKAKHIPDKVFLLAARKVAALVPDKSLFKYCRIYPRLKNIREISVQIAMEIGNYFYHHNLATLHPEPEDMEMYIRMNIYSSQYTDLINKPYEWPPQDSKHGFPVPLLERLSMEDE</sequence>
<dbReference type="GO" id="GO:0051287">
    <property type="term" value="F:NAD binding"/>
    <property type="evidence" value="ECO:0007669"/>
    <property type="project" value="InterPro"/>
</dbReference>
<dbReference type="GO" id="GO:0005739">
    <property type="term" value="C:mitochondrion"/>
    <property type="evidence" value="ECO:0007669"/>
    <property type="project" value="TreeGrafter"/>
</dbReference>
<evidence type="ECO:0000256" key="2">
    <source>
        <dbReference type="ARBA" id="ARBA00008785"/>
    </source>
</evidence>
<feature type="domain" description="Malic enzyme NAD-binding" evidence="5">
    <location>
        <begin position="124"/>
        <end position="326"/>
    </location>
</feature>
<dbReference type="SMART" id="SM00919">
    <property type="entry name" value="Malic_M"/>
    <property type="match status" value="2"/>
</dbReference>
<keyword evidence="4" id="KW-0560">Oxidoreductase</keyword>
<evidence type="ECO:0000256" key="1">
    <source>
        <dbReference type="ARBA" id="ARBA00001936"/>
    </source>
</evidence>
<dbReference type="PANTHER" id="PTHR23406">
    <property type="entry name" value="MALIC ENZYME-RELATED"/>
    <property type="match status" value="1"/>
</dbReference>